<name>A0ABQ7M8Z7_BRACM</name>
<evidence type="ECO:0000313" key="2">
    <source>
        <dbReference type="Proteomes" id="UP000823674"/>
    </source>
</evidence>
<dbReference type="EMBL" id="JADBGQ010000006">
    <property type="protein sequence ID" value="KAG5394079.1"/>
    <property type="molecule type" value="Genomic_DNA"/>
</dbReference>
<dbReference type="Proteomes" id="UP000823674">
    <property type="component" value="Chromosome A06"/>
</dbReference>
<accession>A0ABQ7M8Z7</accession>
<sequence>MITESRCNLSCGLKHRNNEEEELAQKSMFFHCLREQTQKIFPMNIKVTAGTLVMLASWQVV</sequence>
<gene>
    <name evidence="1" type="primary">A06g507510.1_BraROA</name>
    <name evidence="1" type="ORF">IGI04_024042</name>
</gene>
<organism evidence="1 2">
    <name type="scientific">Brassica rapa subsp. trilocularis</name>
    <dbReference type="NCBI Taxonomy" id="1813537"/>
    <lineage>
        <taxon>Eukaryota</taxon>
        <taxon>Viridiplantae</taxon>
        <taxon>Streptophyta</taxon>
        <taxon>Embryophyta</taxon>
        <taxon>Tracheophyta</taxon>
        <taxon>Spermatophyta</taxon>
        <taxon>Magnoliopsida</taxon>
        <taxon>eudicotyledons</taxon>
        <taxon>Gunneridae</taxon>
        <taxon>Pentapetalae</taxon>
        <taxon>rosids</taxon>
        <taxon>malvids</taxon>
        <taxon>Brassicales</taxon>
        <taxon>Brassicaceae</taxon>
        <taxon>Brassiceae</taxon>
        <taxon>Brassica</taxon>
    </lineage>
</organism>
<keyword evidence="2" id="KW-1185">Reference proteome</keyword>
<evidence type="ECO:0000313" key="1">
    <source>
        <dbReference type="EMBL" id="KAG5394079.1"/>
    </source>
</evidence>
<proteinExistence type="predicted"/>
<comment type="caution">
    <text evidence="1">The sequence shown here is derived from an EMBL/GenBank/DDBJ whole genome shotgun (WGS) entry which is preliminary data.</text>
</comment>
<reference evidence="1 2" key="1">
    <citation type="submission" date="2021-03" db="EMBL/GenBank/DDBJ databases">
        <authorList>
            <person name="King G.J."/>
            <person name="Bancroft I."/>
            <person name="Baten A."/>
            <person name="Bloomfield J."/>
            <person name="Borpatragohain P."/>
            <person name="He Z."/>
            <person name="Irish N."/>
            <person name="Irwin J."/>
            <person name="Liu K."/>
            <person name="Mauleon R.P."/>
            <person name="Moore J."/>
            <person name="Morris R."/>
            <person name="Ostergaard L."/>
            <person name="Wang B."/>
            <person name="Wells R."/>
        </authorList>
    </citation>
    <scope>NUCLEOTIDE SEQUENCE [LARGE SCALE GENOMIC DNA]</scope>
    <source>
        <strain evidence="1">R-o-18</strain>
        <tissue evidence="1">Leaf</tissue>
    </source>
</reference>
<protein>
    <submittedName>
        <fullName evidence="1">Uncharacterized protein</fullName>
    </submittedName>
</protein>